<dbReference type="OrthoDB" id="290394at2"/>
<name>A0A225DDD2_9BACT</name>
<dbReference type="Proteomes" id="UP000214646">
    <property type="component" value="Unassembled WGS sequence"/>
</dbReference>
<evidence type="ECO:0000313" key="1">
    <source>
        <dbReference type="EMBL" id="OWK37644.1"/>
    </source>
</evidence>
<reference evidence="2" key="1">
    <citation type="submission" date="2017-06" db="EMBL/GenBank/DDBJ databases">
        <title>Genome analysis of Fimbriiglobus ruber SP5, the first member of the order Planctomycetales with confirmed chitinolytic capability.</title>
        <authorList>
            <person name="Ravin N.V."/>
            <person name="Rakitin A.L."/>
            <person name="Ivanova A.A."/>
            <person name="Beletsky A.V."/>
            <person name="Kulichevskaya I.S."/>
            <person name="Mardanov A.V."/>
            <person name="Dedysh S.N."/>
        </authorList>
    </citation>
    <scope>NUCLEOTIDE SEQUENCE [LARGE SCALE GENOMIC DNA]</scope>
    <source>
        <strain evidence="2">SP5</strain>
    </source>
</reference>
<accession>A0A225DDD2</accession>
<comment type="caution">
    <text evidence="1">The sequence shown here is derived from an EMBL/GenBank/DDBJ whole genome shotgun (WGS) entry which is preliminary data.</text>
</comment>
<dbReference type="EMBL" id="NIDE01000014">
    <property type="protein sequence ID" value="OWK37644.1"/>
    <property type="molecule type" value="Genomic_DNA"/>
</dbReference>
<gene>
    <name evidence="1" type="ORF">FRUB_06764</name>
</gene>
<dbReference type="AlphaFoldDB" id="A0A225DDD2"/>
<proteinExistence type="predicted"/>
<sequence length="115" mass="13683">MDAKTRRQLLRESDFGRQFGWAVEWNGRVIARLEDPVWDSDSQFWHSYELVPATDEPAERASLFDPEFWETHLEELTYRNLRLGEVATFAFPGIRIFDKQGRVRMRGLYLTEDDK</sequence>
<evidence type="ECO:0000313" key="2">
    <source>
        <dbReference type="Proteomes" id="UP000214646"/>
    </source>
</evidence>
<protein>
    <submittedName>
        <fullName evidence="1">Uncharacterized protein</fullName>
    </submittedName>
</protein>
<keyword evidence="2" id="KW-1185">Reference proteome</keyword>
<organism evidence="1 2">
    <name type="scientific">Fimbriiglobus ruber</name>
    <dbReference type="NCBI Taxonomy" id="1908690"/>
    <lineage>
        <taxon>Bacteria</taxon>
        <taxon>Pseudomonadati</taxon>
        <taxon>Planctomycetota</taxon>
        <taxon>Planctomycetia</taxon>
        <taxon>Gemmatales</taxon>
        <taxon>Gemmataceae</taxon>
        <taxon>Fimbriiglobus</taxon>
    </lineage>
</organism>
<dbReference type="RefSeq" id="WP_088257515.1">
    <property type="nucleotide sequence ID" value="NZ_NIDE01000014.1"/>
</dbReference>